<evidence type="ECO:0000259" key="7">
    <source>
        <dbReference type="PROSITE" id="PS50004"/>
    </source>
</evidence>
<dbReference type="Proteomes" id="UP001642540">
    <property type="component" value="Unassembled WGS sequence"/>
</dbReference>
<feature type="domain" description="MHD1" evidence="8">
    <location>
        <begin position="575"/>
        <end position="715"/>
    </location>
</feature>
<sequence>MANANAKQNVDSALRIFRRFSSIKVDLEKEKRKTISRYQQQGLRVSIQTSKGFHDKKEVRKKLRVSVERYSMPELYVKMICALFPTVKSRENPDSNALIQHLKHVFRLNDLEHAQLMEIARTTKLPQRIVNLEIVEAKNIPAKDTNGLSDPFCVVFVNSRDVAQRTKVMYNTLNPVWKQYFTFKVNDPIRDVLVLEVMDYNEEDEPIRDRLKRIKDVKSASTFGILVKELVNARSMQELIGSVRIPVSEISSETVEKWFRLKNHEERGEIYLRMALGYNKSKETATEEFLQIIHFMLVHELDKDSALDTPFYWDEHYEMWSKYILRQFKWQGGLKPKDIVLAKWRAYTTVNEIFPLNANMTCLLLDAVLERMLGGEYDTREIYRFWECTNVFLSTIIHFLTDLHDVLPCPVTVLHTYHMLKSMELINQFLGQPNLPLQGKAPFTKADLISRVTKAVRDGADKFWVKVISDATHDNISSNQNALYLALERLLRMAQILHEDLRLGVTTIHTDFKGILNIDYLWITFQVYNVQFGKMVKYIMEEYTGMLLDPSDSDADIESTMDEESDAVKTGLTVFKLYLAVKNLSELAPPKFEEDTNPDCSLKHGYHDWFFHSVATWIDILRIRITKWVKNSIHIAENNRTLSSDSVDSKLSKTDNQHTKEIPISSSAVDTAQMFLEIHKLWTSLGWQQAQQSFIIVRKILEEVNGYLIYYAAQIFEIISKSESKYEVLSEEDTYSCIYQVCTAINNINYVKEQVEVLTQQLNIPDIINKLRKLRPSPDVDDCEAKIFMIKSEMQEQVGNVIEKIMKSCVTVVFPKYTNFLQDVSTEMFSSLPSEQKRHSSRRFRNIMCFTDGILSLFNQNLENKNFNQVLVEVWLTAVKGIDQKVRAGLEMGKTNEYYKRYSDLLYHLYNLFWPREIEFETRNENPAAFEEYEELRTKLSYFEMSLEQLKLQYYGSRYKRQTATTVANGEHGIVTVKACLAVKEEAIILEILNARNLKAFDSTGFSDPYVVVTLIPKELYPHAVSYTTKTHKQTLFPLFEETFKIKVTNEEMSKNGFLMLTLYDYDFGRRDELMGEALLPVSSLKKIESSDKDLNLQQAHLVLTKPTKDDEDLLNKFFDRTWERDAARFARGEKDKIDS</sequence>
<comment type="subcellular location">
    <subcellularLocation>
        <location evidence="1">Cytoplasm</location>
    </subcellularLocation>
    <subcellularLocation>
        <location evidence="2">Late endosome</location>
    </subcellularLocation>
</comment>
<evidence type="ECO:0000259" key="9">
    <source>
        <dbReference type="PROSITE" id="PS51259"/>
    </source>
</evidence>
<dbReference type="PROSITE" id="PS51259">
    <property type="entry name" value="MHD2"/>
    <property type="match status" value="1"/>
</dbReference>
<evidence type="ECO:0000256" key="5">
    <source>
        <dbReference type="ARBA" id="ARBA00022490"/>
    </source>
</evidence>
<dbReference type="SMART" id="SM00239">
    <property type="entry name" value="C2"/>
    <property type="match status" value="2"/>
</dbReference>
<dbReference type="CDD" id="cd00030">
    <property type="entry name" value="C2"/>
    <property type="match status" value="1"/>
</dbReference>
<dbReference type="InterPro" id="IPR052095">
    <property type="entry name" value="UNC-13_domain"/>
</dbReference>
<dbReference type="PANTHER" id="PTHR45999">
    <property type="entry name" value="UNC-13-4A, ISOFORM B"/>
    <property type="match status" value="1"/>
</dbReference>
<reference evidence="10 11" key="1">
    <citation type="submission" date="2024-08" db="EMBL/GenBank/DDBJ databases">
        <authorList>
            <person name="Cucini C."/>
            <person name="Frati F."/>
        </authorList>
    </citation>
    <scope>NUCLEOTIDE SEQUENCE [LARGE SCALE GENOMIC DNA]</scope>
</reference>
<evidence type="ECO:0000259" key="8">
    <source>
        <dbReference type="PROSITE" id="PS51258"/>
    </source>
</evidence>
<keyword evidence="5" id="KW-0963">Cytoplasm</keyword>
<dbReference type="Gene3D" id="1.10.357.50">
    <property type="match status" value="1"/>
</dbReference>
<dbReference type="InterPro" id="IPR000008">
    <property type="entry name" value="C2_dom"/>
</dbReference>
<dbReference type="InterPro" id="IPR035892">
    <property type="entry name" value="C2_domain_sf"/>
</dbReference>
<gene>
    <name evidence="10" type="ORF">ODALV1_LOCUS4084</name>
</gene>
<organism evidence="10 11">
    <name type="scientific">Orchesella dallaii</name>
    <dbReference type="NCBI Taxonomy" id="48710"/>
    <lineage>
        <taxon>Eukaryota</taxon>
        <taxon>Metazoa</taxon>
        <taxon>Ecdysozoa</taxon>
        <taxon>Arthropoda</taxon>
        <taxon>Hexapoda</taxon>
        <taxon>Collembola</taxon>
        <taxon>Entomobryomorpha</taxon>
        <taxon>Entomobryoidea</taxon>
        <taxon>Orchesellidae</taxon>
        <taxon>Orchesellinae</taxon>
        <taxon>Orchesella</taxon>
    </lineage>
</organism>
<dbReference type="PROSITE" id="PS50004">
    <property type="entry name" value="C2"/>
    <property type="match status" value="2"/>
</dbReference>
<comment type="similarity">
    <text evidence="3">Belongs to the unc-13 family.</text>
</comment>
<feature type="domain" description="C2" evidence="7">
    <location>
        <begin position="110"/>
        <end position="259"/>
    </location>
</feature>
<accession>A0ABP1PUW8</accession>
<evidence type="ECO:0000256" key="3">
    <source>
        <dbReference type="ARBA" id="ARBA00005823"/>
    </source>
</evidence>
<keyword evidence="11" id="KW-1185">Reference proteome</keyword>
<evidence type="ECO:0000256" key="4">
    <source>
        <dbReference type="ARBA" id="ARBA00022483"/>
    </source>
</evidence>
<comment type="caution">
    <text evidence="10">The sequence shown here is derived from an EMBL/GenBank/DDBJ whole genome shotgun (WGS) entry which is preliminary data.</text>
</comment>
<dbReference type="InterPro" id="IPR014770">
    <property type="entry name" value="Munc13_1"/>
</dbReference>
<evidence type="ECO:0000313" key="11">
    <source>
        <dbReference type="Proteomes" id="UP001642540"/>
    </source>
</evidence>
<evidence type="ECO:0000256" key="6">
    <source>
        <dbReference type="ARBA" id="ARBA00022753"/>
    </source>
</evidence>
<evidence type="ECO:0000256" key="1">
    <source>
        <dbReference type="ARBA" id="ARBA00004496"/>
    </source>
</evidence>
<evidence type="ECO:0008006" key="12">
    <source>
        <dbReference type="Google" id="ProtNLM"/>
    </source>
</evidence>
<name>A0ABP1PUW8_9HEXA</name>
<feature type="domain" description="MHD2" evidence="9">
    <location>
        <begin position="841"/>
        <end position="954"/>
    </location>
</feature>
<feature type="domain" description="C2" evidence="7">
    <location>
        <begin position="969"/>
        <end position="1095"/>
    </location>
</feature>
<keyword evidence="4" id="KW-0268">Exocytosis</keyword>
<dbReference type="SUPFAM" id="SSF49562">
    <property type="entry name" value="C2 domain (Calcium/lipid-binding domain, CaLB)"/>
    <property type="match status" value="2"/>
</dbReference>
<evidence type="ECO:0000313" key="10">
    <source>
        <dbReference type="EMBL" id="CAL8078404.1"/>
    </source>
</evidence>
<dbReference type="Pfam" id="PF00168">
    <property type="entry name" value="C2"/>
    <property type="match status" value="2"/>
</dbReference>
<protein>
    <recommendedName>
        <fullName evidence="12">Protein unc-13 D</fullName>
    </recommendedName>
</protein>
<dbReference type="Gene3D" id="2.60.40.150">
    <property type="entry name" value="C2 domain"/>
    <property type="match status" value="2"/>
</dbReference>
<dbReference type="PANTHER" id="PTHR45999:SF4">
    <property type="entry name" value="UNC-13-4A, ISOFORM B"/>
    <property type="match status" value="1"/>
</dbReference>
<dbReference type="PROSITE" id="PS51258">
    <property type="entry name" value="MHD1"/>
    <property type="match status" value="1"/>
</dbReference>
<dbReference type="EMBL" id="CAXLJM020000013">
    <property type="protein sequence ID" value="CAL8078404.1"/>
    <property type="molecule type" value="Genomic_DNA"/>
</dbReference>
<dbReference type="InterPro" id="IPR014772">
    <property type="entry name" value="Munc13_dom-2"/>
</dbReference>
<evidence type="ECO:0000256" key="2">
    <source>
        <dbReference type="ARBA" id="ARBA00004603"/>
    </source>
</evidence>
<keyword evidence="6" id="KW-0967">Endosome</keyword>
<proteinExistence type="inferred from homology"/>